<organism evidence="2 3">
    <name type="scientific">Cylindrotheca closterium</name>
    <dbReference type="NCBI Taxonomy" id="2856"/>
    <lineage>
        <taxon>Eukaryota</taxon>
        <taxon>Sar</taxon>
        <taxon>Stramenopiles</taxon>
        <taxon>Ochrophyta</taxon>
        <taxon>Bacillariophyta</taxon>
        <taxon>Bacillariophyceae</taxon>
        <taxon>Bacillariophycidae</taxon>
        <taxon>Bacillariales</taxon>
        <taxon>Bacillariaceae</taxon>
        <taxon>Cylindrotheca</taxon>
    </lineage>
</organism>
<feature type="compositionally biased region" description="Acidic residues" evidence="1">
    <location>
        <begin position="250"/>
        <end position="271"/>
    </location>
</feature>
<evidence type="ECO:0000313" key="3">
    <source>
        <dbReference type="Proteomes" id="UP001295423"/>
    </source>
</evidence>
<dbReference type="Proteomes" id="UP001295423">
    <property type="component" value="Unassembled WGS sequence"/>
</dbReference>
<dbReference type="EMBL" id="CAKOGP040002498">
    <property type="protein sequence ID" value="CAJ1970327.1"/>
    <property type="molecule type" value="Genomic_DNA"/>
</dbReference>
<sequence>MQNLKTDPVFEALDKIFRRYNNAGFYVKTIKCDRAFIPLTDDMLDDMGVTIDPTASGDHEPTAEQNNRTLKERVRVALARLPYKVVPKVITECLGRRAAELLSVFLQKDSISSHFSPQQLIDNVNINYKSDMVAELGQYVVVLPVTDQVIQRIEAWAAAEGVTSMKFFDKKRDLETFQNGDQIAGVDDTEQGYLEEAFDQDYEPEDEDERDFNLRGQFDDIDDSKRNELLADADNDVDNIPELTVRFQGDDDYESDDNDLGDEGDEEEEPIVADLDHHPENVDRGANDIGSLVTDLEDLQEAP</sequence>
<keyword evidence="3" id="KW-1185">Reference proteome</keyword>
<evidence type="ECO:0000256" key="1">
    <source>
        <dbReference type="SAM" id="MobiDB-lite"/>
    </source>
</evidence>
<protein>
    <submittedName>
        <fullName evidence="2">Uncharacterized protein</fullName>
    </submittedName>
</protein>
<evidence type="ECO:0000313" key="2">
    <source>
        <dbReference type="EMBL" id="CAJ1970327.1"/>
    </source>
</evidence>
<feature type="region of interest" description="Disordered" evidence="1">
    <location>
        <begin position="240"/>
        <end position="303"/>
    </location>
</feature>
<proteinExistence type="predicted"/>
<reference evidence="2" key="1">
    <citation type="submission" date="2023-08" db="EMBL/GenBank/DDBJ databases">
        <authorList>
            <person name="Audoor S."/>
            <person name="Bilcke G."/>
        </authorList>
    </citation>
    <scope>NUCLEOTIDE SEQUENCE</scope>
</reference>
<gene>
    <name evidence="2" type="ORF">CYCCA115_LOCUS24346</name>
</gene>
<dbReference type="AlphaFoldDB" id="A0AAD2GDM7"/>
<accession>A0AAD2GDM7</accession>
<feature type="compositionally biased region" description="Basic and acidic residues" evidence="1">
    <location>
        <begin position="274"/>
        <end position="286"/>
    </location>
</feature>
<name>A0AAD2GDM7_9STRA</name>
<comment type="caution">
    <text evidence="2">The sequence shown here is derived from an EMBL/GenBank/DDBJ whole genome shotgun (WGS) entry which is preliminary data.</text>
</comment>